<keyword evidence="12" id="KW-1185">Reference proteome</keyword>
<dbReference type="GO" id="GO:0005829">
    <property type="term" value="C:cytosol"/>
    <property type="evidence" value="ECO:0007669"/>
    <property type="project" value="InterPro"/>
</dbReference>
<dbReference type="GO" id="GO:0006508">
    <property type="term" value="P:proteolysis"/>
    <property type="evidence" value="ECO:0007669"/>
    <property type="project" value="UniProtKB-KW"/>
</dbReference>
<evidence type="ECO:0000256" key="8">
    <source>
        <dbReference type="ARBA" id="ARBA00022807"/>
    </source>
</evidence>
<name>A0A2S0KMU7_9FIRM</name>
<gene>
    <name evidence="11" type="ORF">C5Q98_03575</name>
</gene>
<dbReference type="GO" id="GO:0016920">
    <property type="term" value="F:pyroglutamyl-peptidase activity"/>
    <property type="evidence" value="ECO:0007669"/>
    <property type="project" value="UniProtKB-EC"/>
</dbReference>
<keyword evidence="8" id="KW-0788">Thiol protease</keyword>
<dbReference type="SUPFAM" id="SSF53182">
    <property type="entry name" value="Pyrrolidone carboxyl peptidase (pyroglutamate aminopeptidase)"/>
    <property type="match status" value="1"/>
</dbReference>
<dbReference type="InterPro" id="IPR000816">
    <property type="entry name" value="Peptidase_C15"/>
</dbReference>
<comment type="subcellular location">
    <subcellularLocation>
        <location evidence="3">Cytoplasm</location>
    </subcellularLocation>
</comment>
<dbReference type="InterPro" id="IPR016125">
    <property type="entry name" value="Peptidase_C15-like"/>
</dbReference>
<comment type="function">
    <text evidence="2">Removes 5-oxoproline from various penultimate amino acid residues except L-proline.</text>
</comment>
<dbReference type="Pfam" id="PF01470">
    <property type="entry name" value="Peptidase_C15"/>
    <property type="match status" value="1"/>
</dbReference>
<comment type="catalytic activity">
    <reaction evidence="1 9">
        <text>Release of an N-terminal pyroglutamyl group from a polypeptide, the second amino acid generally not being Pro.</text>
        <dbReference type="EC" id="3.4.19.3"/>
    </reaction>
</comment>
<organism evidence="11 12">
    <name type="scientific">Fastidiosipila sanguinis</name>
    <dbReference type="NCBI Taxonomy" id="236753"/>
    <lineage>
        <taxon>Bacteria</taxon>
        <taxon>Bacillati</taxon>
        <taxon>Bacillota</taxon>
        <taxon>Clostridia</taxon>
        <taxon>Eubacteriales</taxon>
        <taxon>Oscillospiraceae</taxon>
        <taxon>Fastidiosipila</taxon>
    </lineage>
</organism>
<dbReference type="InterPro" id="IPR036440">
    <property type="entry name" value="Peptidase_C15-like_sf"/>
</dbReference>
<dbReference type="InterPro" id="IPR033693">
    <property type="entry name" value="PGPEP1_Glu_AS"/>
</dbReference>
<accession>A0A2S0KMU7</accession>
<proteinExistence type="inferred from homology"/>
<evidence type="ECO:0000313" key="12">
    <source>
        <dbReference type="Proteomes" id="UP000237947"/>
    </source>
</evidence>
<dbReference type="KEGG" id="fsa:C5Q98_03575"/>
<dbReference type="RefSeq" id="WP_106012345.1">
    <property type="nucleotide sequence ID" value="NZ_CP027226.1"/>
</dbReference>
<dbReference type="PROSITE" id="PS01333">
    <property type="entry name" value="PYRASE_GLU"/>
    <property type="match status" value="1"/>
</dbReference>
<keyword evidence="5" id="KW-0963">Cytoplasm</keyword>
<evidence type="ECO:0000256" key="5">
    <source>
        <dbReference type="ARBA" id="ARBA00022490"/>
    </source>
</evidence>
<comment type="similarity">
    <text evidence="4">Belongs to the peptidase C15 family.</text>
</comment>
<dbReference type="OrthoDB" id="9779738at2"/>
<dbReference type="Gene3D" id="3.40.630.20">
    <property type="entry name" value="Peptidase C15, pyroglutamyl peptidase I-like"/>
    <property type="match status" value="1"/>
</dbReference>
<evidence type="ECO:0000256" key="4">
    <source>
        <dbReference type="ARBA" id="ARBA00006641"/>
    </source>
</evidence>
<evidence type="ECO:0000256" key="3">
    <source>
        <dbReference type="ARBA" id="ARBA00004496"/>
    </source>
</evidence>
<dbReference type="PANTHER" id="PTHR23402:SF1">
    <property type="entry name" value="PYROGLUTAMYL-PEPTIDASE I"/>
    <property type="match status" value="1"/>
</dbReference>
<dbReference type="AlphaFoldDB" id="A0A2S0KMU7"/>
<feature type="active site" evidence="9">
    <location>
        <position position="78"/>
    </location>
</feature>
<feature type="active site" evidence="10">
    <location>
        <position position="141"/>
    </location>
</feature>
<keyword evidence="7" id="KW-0378">Hydrolase</keyword>
<evidence type="ECO:0000256" key="7">
    <source>
        <dbReference type="ARBA" id="ARBA00022801"/>
    </source>
</evidence>
<keyword evidence="6" id="KW-0645">Protease</keyword>
<dbReference type="Proteomes" id="UP000237947">
    <property type="component" value="Chromosome"/>
</dbReference>
<evidence type="ECO:0000256" key="6">
    <source>
        <dbReference type="ARBA" id="ARBA00022670"/>
    </source>
</evidence>
<dbReference type="PANTHER" id="PTHR23402">
    <property type="entry name" value="PROTEASE FAMILY C15 PYROGLUTAMYL-PEPTIDASE I-RELATED"/>
    <property type="match status" value="1"/>
</dbReference>
<evidence type="ECO:0000256" key="1">
    <source>
        <dbReference type="ARBA" id="ARBA00001770"/>
    </source>
</evidence>
<evidence type="ECO:0000313" key="11">
    <source>
        <dbReference type="EMBL" id="AVM42362.1"/>
    </source>
</evidence>
<protein>
    <recommendedName>
        <fullName evidence="9">Pyroglutamyl-peptidase I</fullName>
        <ecNumber evidence="9">3.4.19.3</ecNumber>
    </recommendedName>
</protein>
<evidence type="ECO:0000256" key="10">
    <source>
        <dbReference type="PROSITE-ProRule" id="PRU10077"/>
    </source>
</evidence>
<dbReference type="EMBL" id="CP027226">
    <property type="protein sequence ID" value="AVM42362.1"/>
    <property type="molecule type" value="Genomic_DNA"/>
</dbReference>
<dbReference type="PRINTS" id="PR00706">
    <property type="entry name" value="PYROGLUPTASE"/>
</dbReference>
<dbReference type="PIRSF" id="PIRSF015592">
    <property type="entry name" value="Prld-crbxl_pptds"/>
    <property type="match status" value="1"/>
</dbReference>
<dbReference type="FunFam" id="3.40.630.20:FF:000001">
    <property type="entry name" value="Pyrrolidone-carboxylate peptidase"/>
    <property type="match status" value="1"/>
</dbReference>
<sequence length="206" mass="22807">MKILITGFDPFGGEKINPSWEAIKNANINIIGVDVFKLELPTEFIRSSLELKKMMEEIQPDAVLLFGQAGGRNNITIEKIGINYRNSLSSDNTGFAPKNEVISSEGADGYFSTLPIDLLLQRLKEANIPSSVSYSAGTFVCNSLFYSLMEYINESDAAIKGGFIHVPYILEQVVDKNQPSMSLDMLSLAVETLVKALVEDYRNNIE</sequence>
<dbReference type="PROSITE" id="PS01334">
    <property type="entry name" value="PYRASE_CYS"/>
    <property type="match status" value="1"/>
</dbReference>
<dbReference type="EC" id="3.4.19.3" evidence="9"/>
<reference evidence="12" key="1">
    <citation type="submission" date="2018-02" db="EMBL/GenBank/DDBJ databases">
        <authorList>
            <person name="Holder M.E."/>
            <person name="Ajami N.J."/>
            <person name="Petrosino J.F."/>
        </authorList>
    </citation>
    <scope>NUCLEOTIDE SEQUENCE [LARGE SCALE GENOMIC DNA]</scope>
    <source>
        <strain evidence="12">CCUG 47711</strain>
    </source>
</reference>
<evidence type="ECO:0000256" key="2">
    <source>
        <dbReference type="ARBA" id="ARBA00002280"/>
    </source>
</evidence>
<evidence type="ECO:0000256" key="9">
    <source>
        <dbReference type="PROSITE-ProRule" id="PRU10076"/>
    </source>
</evidence>
<dbReference type="InterPro" id="IPR033694">
    <property type="entry name" value="PGPEP1_Cys_AS"/>
</dbReference>
<dbReference type="CDD" id="cd00501">
    <property type="entry name" value="Peptidase_C15"/>
    <property type="match status" value="1"/>
</dbReference>
<dbReference type="NCBIfam" id="NF009676">
    <property type="entry name" value="PRK13197.1"/>
    <property type="match status" value="1"/>
</dbReference>